<dbReference type="Pfam" id="PF14552">
    <property type="entry name" value="Tautomerase_2"/>
    <property type="match status" value="1"/>
</dbReference>
<organism evidence="1 2">
    <name type="scientific">Metabacillus niabensis</name>
    <dbReference type="NCBI Taxonomy" id="324854"/>
    <lineage>
        <taxon>Bacteria</taxon>
        <taxon>Bacillati</taxon>
        <taxon>Bacillota</taxon>
        <taxon>Bacilli</taxon>
        <taxon>Bacillales</taxon>
        <taxon>Bacillaceae</taxon>
        <taxon>Metabacillus</taxon>
    </lineage>
</organism>
<gene>
    <name evidence="1" type="ORF">J2S02_003584</name>
</gene>
<reference evidence="1 2" key="1">
    <citation type="submission" date="2023-07" db="EMBL/GenBank/DDBJ databases">
        <title>Genomic Encyclopedia of Type Strains, Phase IV (KMG-IV): sequencing the most valuable type-strain genomes for metagenomic binning, comparative biology and taxonomic classification.</title>
        <authorList>
            <person name="Goeker M."/>
        </authorList>
    </citation>
    <scope>NUCLEOTIDE SEQUENCE [LARGE SCALE GENOMIC DNA]</scope>
    <source>
        <strain evidence="1 2">DSM 17723</strain>
    </source>
</reference>
<keyword evidence="2" id="KW-1185">Reference proteome</keyword>
<protein>
    <submittedName>
        <fullName evidence="1">Phenylpyruvate tautomerase PptA (4-oxalocrotonate tautomerase family)</fullName>
    </submittedName>
</protein>
<comment type="caution">
    <text evidence="1">The sequence shown here is derived from an EMBL/GenBank/DDBJ whole genome shotgun (WGS) entry which is preliminary data.</text>
</comment>
<dbReference type="Proteomes" id="UP001232245">
    <property type="component" value="Unassembled WGS sequence"/>
</dbReference>
<dbReference type="EMBL" id="JAUSTZ010000008">
    <property type="protein sequence ID" value="MDQ0227239.1"/>
    <property type="molecule type" value="Genomic_DNA"/>
</dbReference>
<name>A0ABT9Z5J1_9BACI</name>
<sequence>MPFVNVYYPEGLLNKEEIKIISHTIHHSLIEQFKIPEDDYFHICLPYPSEQFFYDPSYLLEGGYKRSNKMIHISITCAPGRTINQKKNLYQSISKAIFNQLNISTADIFITLNESSVENWSFGQGIAQMVNTKEEKEK</sequence>
<dbReference type="PANTHER" id="PTHR38460:SF1">
    <property type="entry name" value="TAUTOMERASE YOLI-RELATED"/>
    <property type="match status" value="1"/>
</dbReference>
<evidence type="ECO:0000313" key="2">
    <source>
        <dbReference type="Proteomes" id="UP001232245"/>
    </source>
</evidence>
<dbReference type="InterPro" id="IPR037479">
    <property type="entry name" value="Tauto_MSAD"/>
</dbReference>
<proteinExistence type="predicted"/>
<dbReference type="Gene3D" id="3.30.429.10">
    <property type="entry name" value="Macrophage Migration Inhibitory Factor"/>
    <property type="match status" value="1"/>
</dbReference>
<dbReference type="PANTHER" id="PTHR38460">
    <property type="entry name" value="TAUTOMERASE YOLI-RELATED"/>
    <property type="match status" value="1"/>
</dbReference>
<dbReference type="InterPro" id="IPR014347">
    <property type="entry name" value="Tautomerase/MIF_sf"/>
</dbReference>
<dbReference type="SUPFAM" id="SSF55331">
    <property type="entry name" value="Tautomerase/MIF"/>
    <property type="match status" value="1"/>
</dbReference>
<accession>A0ABT9Z5J1</accession>
<dbReference type="RefSeq" id="WP_095299662.1">
    <property type="nucleotide sequence ID" value="NZ_CADEPK010000320.1"/>
</dbReference>
<evidence type="ECO:0000313" key="1">
    <source>
        <dbReference type="EMBL" id="MDQ0227239.1"/>
    </source>
</evidence>